<dbReference type="AlphaFoldDB" id="A0A5B9R0M1"/>
<protein>
    <submittedName>
        <fullName evidence="2">Uncharacterized protein</fullName>
    </submittedName>
</protein>
<accession>A0A5B9R0M1</accession>
<keyword evidence="1" id="KW-0812">Transmembrane</keyword>
<evidence type="ECO:0000313" key="3">
    <source>
        <dbReference type="Proteomes" id="UP000325286"/>
    </source>
</evidence>
<keyword evidence="1" id="KW-1133">Transmembrane helix</keyword>
<name>A0A5B9R0M1_9BACT</name>
<dbReference type="EMBL" id="CP042914">
    <property type="protein sequence ID" value="QEG39801.1"/>
    <property type="molecule type" value="Genomic_DNA"/>
</dbReference>
<organism evidence="2 3">
    <name type="scientific">Roseimaritima ulvae</name>
    <dbReference type="NCBI Taxonomy" id="980254"/>
    <lineage>
        <taxon>Bacteria</taxon>
        <taxon>Pseudomonadati</taxon>
        <taxon>Planctomycetota</taxon>
        <taxon>Planctomycetia</taxon>
        <taxon>Pirellulales</taxon>
        <taxon>Pirellulaceae</taxon>
        <taxon>Roseimaritima</taxon>
    </lineage>
</organism>
<evidence type="ECO:0000256" key="1">
    <source>
        <dbReference type="SAM" id="Phobius"/>
    </source>
</evidence>
<feature type="transmembrane region" description="Helical" evidence="1">
    <location>
        <begin position="112"/>
        <end position="130"/>
    </location>
</feature>
<proteinExistence type="predicted"/>
<evidence type="ECO:0000313" key="2">
    <source>
        <dbReference type="EMBL" id="QEG39801.1"/>
    </source>
</evidence>
<dbReference type="OrthoDB" id="288939at2"/>
<keyword evidence="1" id="KW-0472">Membrane</keyword>
<dbReference type="Pfam" id="PF19911">
    <property type="entry name" value="DUF6384"/>
    <property type="match status" value="1"/>
</dbReference>
<dbReference type="InterPro" id="IPR045964">
    <property type="entry name" value="DUF6384"/>
</dbReference>
<sequence>MSQARQYQSKPAADVELPGDNLSLNEMLRVMDVAREMGRDRVTAEKMFRRSGVREQLREKLMRSAQLSGDQVTEAEVEAAIDQYFQNQHVYRDPAPSWSRFTAYAWIWRRRIAAAAVAAAMASGTIWLLLSNLL</sequence>
<dbReference type="RefSeq" id="WP_068134247.1">
    <property type="nucleotide sequence ID" value="NZ_CP042914.1"/>
</dbReference>
<keyword evidence="3" id="KW-1185">Reference proteome</keyword>
<dbReference type="Proteomes" id="UP000325286">
    <property type="component" value="Chromosome"/>
</dbReference>
<gene>
    <name evidence="2" type="ORF">UC8_18000</name>
</gene>
<reference evidence="2 3" key="1">
    <citation type="submission" date="2019-08" db="EMBL/GenBank/DDBJ databases">
        <title>Deep-cultivation of Planctomycetes and their phenomic and genomic characterization uncovers novel biology.</title>
        <authorList>
            <person name="Wiegand S."/>
            <person name="Jogler M."/>
            <person name="Boedeker C."/>
            <person name="Pinto D."/>
            <person name="Vollmers J."/>
            <person name="Rivas-Marin E."/>
            <person name="Kohn T."/>
            <person name="Peeters S.H."/>
            <person name="Heuer A."/>
            <person name="Rast P."/>
            <person name="Oberbeckmann S."/>
            <person name="Bunk B."/>
            <person name="Jeske O."/>
            <person name="Meyerdierks A."/>
            <person name="Storesund J.E."/>
            <person name="Kallscheuer N."/>
            <person name="Luecker S."/>
            <person name="Lage O.M."/>
            <person name="Pohl T."/>
            <person name="Merkel B.J."/>
            <person name="Hornburger P."/>
            <person name="Mueller R.-W."/>
            <person name="Bruemmer F."/>
            <person name="Labrenz M."/>
            <person name="Spormann A.M."/>
            <person name="Op den Camp H."/>
            <person name="Overmann J."/>
            <person name="Amann R."/>
            <person name="Jetten M.S.M."/>
            <person name="Mascher T."/>
            <person name="Medema M.H."/>
            <person name="Devos D.P."/>
            <person name="Kaster A.-K."/>
            <person name="Ovreas L."/>
            <person name="Rohde M."/>
            <person name="Galperin M.Y."/>
            <person name="Jogler C."/>
        </authorList>
    </citation>
    <scope>NUCLEOTIDE SEQUENCE [LARGE SCALE GENOMIC DNA]</scope>
    <source>
        <strain evidence="2 3">UC8</strain>
    </source>
</reference>
<dbReference type="KEGG" id="rul:UC8_18000"/>